<comment type="caution">
    <text evidence="5">The sequence shown here is derived from an EMBL/GenBank/DDBJ whole genome shotgun (WGS) entry which is preliminary data.</text>
</comment>
<keyword evidence="4" id="KW-1133">Transmembrane helix</keyword>
<reference evidence="5 6" key="1">
    <citation type="submission" date="2018-11" db="EMBL/GenBank/DDBJ databases">
        <title>Vibrio LJC006 sp. nov., isolated from seawater during the bloom of the enteromorpha.</title>
        <authorList>
            <person name="Liang J."/>
        </authorList>
    </citation>
    <scope>NUCLEOTIDE SEQUENCE [LARGE SCALE GENOMIC DNA]</scope>
    <source>
        <strain evidence="5 6">LJC006</strain>
    </source>
</reference>
<accession>A0A3N9U2R8</accession>
<dbReference type="Proteomes" id="UP000281112">
    <property type="component" value="Unassembled WGS sequence"/>
</dbReference>
<dbReference type="GO" id="GO:0007155">
    <property type="term" value="P:cell adhesion"/>
    <property type="evidence" value="ECO:0007669"/>
    <property type="project" value="InterPro"/>
</dbReference>
<dbReference type="Gene3D" id="3.30.700.10">
    <property type="entry name" value="Glycoprotein, Type 4 Pilin"/>
    <property type="match status" value="1"/>
</dbReference>
<dbReference type="Pfam" id="PF07963">
    <property type="entry name" value="N_methyl"/>
    <property type="match status" value="1"/>
</dbReference>
<dbReference type="SUPFAM" id="SSF54523">
    <property type="entry name" value="Pili subunits"/>
    <property type="match status" value="1"/>
</dbReference>
<protein>
    <submittedName>
        <fullName evidence="5">Pilin</fullName>
    </submittedName>
</protein>
<dbReference type="Pfam" id="PF00114">
    <property type="entry name" value="Pilin"/>
    <property type="match status" value="1"/>
</dbReference>
<dbReference type="PANTHER" id="PTHR30093">
    <property type="entry name" value="GENERAL SECRETION PATHWAY PROTEIN G"/>
    <property type="match status" value="1"/>
</dbReference>
<keyword evidence="3" id="KW-0281">Fimbrium</keyword>
<dbReference type="AlphaFoldDB" id="A0A3N9U2R8"/>
<keyword evidence="6" id="KW-1185">Reference proteome</keyword>
<dbReference type="PANTHER" id="PTHR30093:SF34">
    <property type="entry name" value="PREPILIN PEPTIDASE-DEPENDENT PROTEIN D"/>
    <property type="match status" value="1"/>
</dbReference>
<dbReference type="GO" id="GO:0009289">
    <property type="term" value="C:pilus"/>
    <property type="evidence" value="ECO:0007669"/>
    <property type="project" value="InterPro"/>
</dbReference>
<sequence length="142" mass="15122">MKTTSNKQRGFTLIELMVVVAIIGILSAVAIPAYSQHTKKSEVSVAMNTTSSLITNIELEIQTNGSFPTDFSKIGATEDMSSLGKLTLTQNKTTLTDGNVTFTFDSDSSVNGSTLVYTKSGNSWACTHTTGIETKGCTKAKI</sequence>
<dbReference type="NCBIfam" id="TIGR02532">
    <property type="entry name" value="IV_pilin_GFxxxE"/>
    <property type="match status" value="1"/>
</dbReference>
<comment type="similarity">
    <text evidence="1 3">Belongs to the N-Me-Phe pilin family.</text>
</comment>
<keyword evidence="4" id="KW-0812">Transmembrane</keyword>
<dbReference type="InterPro" id="IPR001082">
    <property type="entry name" value="Pilin"/>
</dbReference>
<dbReference type="InterPro" id="IPR012902">
    <property type="entry name" value="N_methyl_site"/>
</dbReference>
<proteinExistence type="inferred from homology"/>
<dbReference type="OrthoDB" id="5918848at2"/>
<dbReference type="InterPro" id="IPR045584">
    <property type="entry name" value="Pilin-like"/>
</dbReference>
<dbReference type="RefSeq" id="WP_124935932.1">
    <property type="nucleotide sequence ID" value="NZ_RJVQ01000002.1"/>
</dbReference>
<gene>
    <name evidence="5" type="ORF">EES38_04175</name>
</gene>
<feature type="transmembrane region" description="Helical" evidence="4">
    <location>
        <begin position="12"/>
        <end position="34"/>
    </location>
</feature>
<evidence type="ECO:0000256" key="3">
    <source>
        <dbReference type="RuleBase" id="RU000389"/>
    </source>
</evidence>
<dbReference type="EMBL" id="RJVQ01000002">
    <property type="protein sequence ID" value="RQW63812.1"/>
    <property type="molecule type" value="Genomic_DNA"/>
</dbReference>
<evidence type="ECO:0000313" key="6">
    <source>
        <dbReference type="Proteomes" id="UP000281112"/>
    </source>
</evidence>
<evidence type="ECO:0000256" key="2">
    <source>
        <dbReference type="ARBA" id="ARBA00022481"/>
    </source>
</evidence>
<evidence type="ECO:0000313" key="5">
    <source>
        <dbReference type="EMBL" id="RQW63812.1"/>
    </source>
</evidence>
<keyword evidence="4" id="KW-0472">Membrane</keyword>
<organism evidence="5 6">
    <name type="scientific">Vibrio viridaestus</name>
    <dbReference type="NCBI Taxonomy" id="2487322"/>
    <lineage>
        <taxon>Bacteria</taxon>
        <taxon>Pseudomonadati</taxon>
        <taxon>Pseudomonadota</taxon>
        <taxon>Gammaproteobacteria</taxon>
        <taxon>Vibrionales</taxon>
        <taxon>Vibrionaceae</taxon>
        <taxon>Vibrio</taxon>
    </lineage>
</organism>
<evidence type="ECO:0000256" key="4">
    <source>
        <dbReference type="SAM" id="Phobius"/>
    </source>
</evidence>
<evidence type="ECO:0000256" key="1">
    <source>
        <dbReference type="ARBA" id="ARBA00005233"/>
    </source>
</evidence>
<keyword evidence="2" id="KW-0488">Methylation</keyword>
<dbReference type="PROSITE" id="PS00409">
    <property type="entry name" value="PROKAR_NTER_METHYL"/>
    <property type="match status" value="1"/>
</dbReference>
<name>A0A3N9U2R8_9VIBR</name>